<feature type="domain" description="Calcineurin-like phosphoesterase" evidence="1">
    <location>
        <begin position="1"/>
        <end position="227"/>
    </location>
</feature>
<dbReference type="Pfam" id="PF00149">
    <property type="entry name" value="Metallophos"/>
    <property type="match status" value="1"/>
</dbReference>
<reference evidence="2 3" key="1">
    <citation type="submission" date="2024-09" db="EMBL/GenBank/DDBJ databases">
        <authorList>
            <person name="Lee S.D."/>
        </authorList>
    </citation>
    <scope>NUCLEOTIDE SEQUENCE [LARGE SCALE GENOMIC DNA]</scope>
    <source>
        <strain evidence="2 3">N1-5</strain>
    </source>
</reference>
<dbReference type="InterPro" id="IPR004843">
    <property type="entry name" value="Calcineurin-like_PHP"/>
</dbReference>
<dbReference type="Proteomes" id="UP001592528">
    <property type="component" value="Unassembled WGS sequence"/>
</dbReference>
<dbReference type="SUPFAM" id="SSF56300">
    <property type="entry name" value="Metallo-dependent phosphatases"/>
    <property type="match status" value="1"/>
</dbReference>
<dbReference type="RefSeq" id="WP_030248476.1">
    <property type="nucleotide sequence ID" value="NZ_JBHEZZ010000027.1"/>
</dbReference>
<name>A0ABV6UXM1_9ACTN</name>
<organism evidence="2 3">
    <name type="scientific">Streptacidiphilus cavernicola</name>
    <dbReference type="NCBI Taxonomy" id="3342716"/>
    <lineage>
        <taxon>Bacteria</taxon>
        <taxon>Bacillati</taxon>
        <taxon>Actinomycetota</taxon>
        <taxon>Actinomycetes</taxon>
        <taxon>Kitasatosporales</taxon>
        <taxon>Streptomycetaceae</taxon>
        <taxon>Streptacidiphilus</taxon>
    </lineage>
</organism>
<protein>
    <submittedName>
        <fullName evidence="2">Metallophosphoesterase</fullName>
    </submittedName>
</protein>
<keyword evidence="3" id="KW-1185">Reference proteome</keyword>
<sequence>MRVHVVSDVHGNSEALARAGEGADALLCLGDLILFLDYADHSRGIFPDLFGKENADRIVAMRTARRFDEAKEFSRQLWAALPVDRETATEQAVRRQYAELFAAFPTPTYATYGNVDRPDLWPEYAAGAGVTVLDGEVVEIGGRTFGFVGGGLPTPMRTPYEVDEETYAAKVAALGRVDVLCSHIPPAVPELTYDTVARRFERGSEAILDAIHSTAPGHVLFGHVHQPLARRMRIGRSECVNVGHFRSTGRPWVLDF</sequence>
<dbReference type="InterPro" id="IPR029052">
    <property type="entry name" value="Metallo-depent_PP-like"/>
</dbReference>
<evidence type="ECO:0000313" key="3">
    <source>
        <dbReference type="Proteomes" id="UP001592528"/>
    </source>
</evidence>
<evidence type="ECO:0000313" key="2">
    <source>
        <dbReference type="EMBL" id="MFC1406203.1"/>
    </source>
</evidence>
<dbReference type="EMBL" id="JBHEZZ010000027">
    <property type="protein sequence ID" value="MFC1406203.1"/>
    <property type="molecule type" value="Genomic_DNA"/>
</dbReference>
<accession>A0ABV6UXM1</accession>
<comment type="caution">
    <text evidence="2">The sequence shown here is derived from an EMBL/GenBank/DDBJ whole genome shotgun (WGS) entry which is preliminary data.</text>
</comment>
<evidence type="ECO:0000259" key="1">
    <source>
        <dbReference type="Pfam" id="PF00149"/>
    </source>
</evidence>
<gene>
    <name evidence="2" type="ORF">ACEZDJ_33410</name>
</gene>
<proteinExistence type="predicted"/>
<dbReference type="Gene3D" id="3.60.21.10">
    <property type="match status" value="1"/>
</dbReference>